<proteinExistence type="predicted"/>
<dbReference type="RefSeq" id="WP_069962768.1">
    <property type="nucleotide sequence ID" value="NZ_CP016094.1"/>
</dbReference>
<dbReference type="AlphaFoldDB" id="A0A1D8AXM5"/>
<accession>A0A1D8AXM5</accession>
<organism evidence="2 3">
    <name type="scientific">Lacunisphaera limnophila</name>
    <dbReference type="NCBI Taxonomy" id="1838286"/>
    <lineage>
        <taxon>Bacteria</taxon>
        <taxon>Pseudomonadati</taxon>
        <taxon>Verrucomicrobiota</taxon>
        <taxon>Opitutia</taxon>
        <taxon>Opitutales</taxon>
        <taxon>Opitutaceae</taxon>
        <taxon>Lacunisphaera</taxon>
    </lineage>
</organism>
<dbReference type="Proteomes" id="UP000095228">
    <property type="component" value="Chromosome"/>
</dbReference>
<evidence type="ECO:0000256" key="1">
    <source>
        <dbReference type="SAM" id="MobiDB-lite"/>
    </source>
</evidence>
<dbReference type="KEGG" id="obg:Verru16b_02726"/>
<feature type="compositionally biased region" description="Acidic residues" evidence="1">
    <location>
        <begin position="234"/>
        <end position="252"/>
    </location>
</feature>
<keyword evidence="3" id="KW-1185">Reference proteome</keyword>
<feature type="compositionally biased region" description="Acidic residues" evidence="1">
    <location>
        <begin position="216"/>
        <end position="226"/>
    </location>
</feature>
<feature type="compositionally biased region" description="Basic and acidic residues" evidence="1">
    <location>
        <begin position="205"/>
        <end position="215"/>
    </location>
</feature>
<feature type="region of interest" description="Disordered" evidence="1">
    <location>
        <begin position="173"/>
        <end position="262"/>
    </location>
</feature>
<gene>
    <name evidence="2" type="ORF">Verru16b_02726</name>
</gene>
<evidence type="ECO:0000313" key="2">
    <source>
        <dbReference type="EMBL" id="AOS45642.1"/>
    </source>
</evidence>
<name>A0A1D8AXM5_9BACT</name>
<evidence type="ECO:0000313" key="3">
    <source>
        <dbReference type="Proteomes" id="UP000095228"/>
    </source>
</evidence>
<dbReference type="EMBL" id="CP016094">
    <property type="protein sequence ID" value="AOS45642.1"/>
    <property type="molecule type" value="Genomic_DNA"/>
</dbReference>
<sequence length="262" mass="30306">MAKGSPQLEWCIVRLGEDHNWWVDEISDPVHWDVDGLSIIDPRQVDHIIELIEPLREYGFDQDLFERAFIPFRIIKDLGKGKVRLSRIKQPLLESEEKLFALPDVIDEENGPYADFLDHITRLRVKMLNEVLDLEEKLTVDEVEDQIREAQNNDFIEGKAVHLFTEITAILDYTPEGHGDDDEEGEKAAPAEEDGLPDVEEEEDEKMKNDASLKWDEDDEDGDDEDKEKKDGDKDEDDEDEDEDGDDAEEEDEKPRSSKRGR</sequence>
<dbReference type="OrthoDB" id="191468at2"/>
<dbReference type="STRING" id="1838286.Verru16b_02726"/>
<protein>
    <submittedName>
        <fullName evidence="2">Uncharacterized protein</fullName>
    </submittedName>
</protein>
<feature type="compositionally biased region" description="Acidic residues" evidence="1">
    <location>
        <begin position="179"/>
        <end position="204"/>
    </location>
</feature>
<reference evidence="2 3" key="1">
    <citation type="submission" date="2016-06" db="EMBL/GenBank/DDBJ databases">
        <title>Three novel species with peptidoglycan cell walls form the new genus Lacunisphaera gen. nov. in the family Opitutaceae of the verrucomicrobial subdivision 4.</title>
        <authorList>
            <person name="Rast P."/>
            <person name="Gloeckner I."/>
            <person name="Jogler M."/>
            <person name="Boedeker C."/>
            <person name="Jeske O."/>
            <person name="Wiegand S."/>
            <person name="Reinhardt R."/>
            <person name="Schumann P."/>
            <person name="Rohde M."/>
            <person name="Spring S."/>
            <person name="Gloeckner F.O."/>
            <person name="Jogler C."/>
        </authorList>
    </citation>
    <scope>NUCLEOTIDE SEQUENCE [LARGE SCALE GENOMIC DNA]</scope>
    <source>
        <strain evidence="2 3">IG16b</strain>
    </source>
</reference>